<comment type="caution">
    <text evidence="1">The sequence shown here is derived from an EMBL/GenBank/DDBJ whole genome shotgun (WGS) entry which is preliminary data.</text>
</comment>
<evidence type="ECO:0000313" key="2">
    <source>
        <dbReference type="Proteomes" id="UP000644507"/>
    </source>
</evidence>
<dbReference type="Proteomes" id="UP000644507">
    <property type="component" value="Unassembled WGS sequence"/>
</dbReference>
<dbReference type="EMBL" id="BMXI01000001">
    <property type="protein sequence ID" value="GHC42371.1"/>
    <property type="molecule type" value="Genomic_DNA"/>
</dbReference>
<dbReference type="RefSeq" id="WP_189566888.1">
    <property type="nucleotide sequence ID" value="NZ_BMXI01000001.1"/>
</dbReference>
<reference evidence="1" key="1">
    <citation type="journal article" date="2014" name="Int. J. Syst. Evol. Microbiol.">
        <title>Complete genome sequence of Corynebacterium casei LMG S-19264T (=DSM 44701T), isolated from a smear-ripened cheese.</title>
        <authorList>
            <consortium name="US DOE Joint Genome Institute (JGI-PGF)"/>
            <person name="Walter F."/>
            <person name="Albersmeier A."/>
            <person name="Kalinowski J."/>
            <person name="Ruckert C."/>
        </authorList>
    </citation>
    <scope>NUCLEOTIDE SEQUENCE</scope>
    <source>
        <strain evidence="1">KCTC 12988</strain>
    </source>
</reference>
<accession>A0A918TD20</accession>
<dbReference type="AlphaFoldDB" id="A0A918TD20"/>
<organism evidence="1 2">
    <name type="scientific">Roseibacillus persicicus</name>
    <dbReference type="NCBI Taxonomy" id="454148"/>
    <lineage>
        <taxon>Bacteria</taxon>
        <taxon>Pseudomonadati</taxon>
        <taxon>Verrucomicrobiota</taxon>
        <taxon>Verrucomicrobiia</taxon>
        <taxon>Verrucomicrobiales</taxon>
        <taxon>Verrucomicrobiaceae</taxon>
        <taxon>Roseibacillus</taxon>
    </lineage>
</organism>
<name>A0A918TD20_9BACT</name>
<protein>
    <submittedName>
        <fullName evidence="1">Uncharacterized protein</fullName>
    </submittedName>
</protein>
<gene>
    <name evidence="1" type="ORF">GCM10007100_04210</name>
</gene>
<reference evidence="1" key="2">
    <citation type="submission" date="2020-09" db="EMBL/GenBank/DDBJ databases">
        <authorList>
            <person name="Sun Q."/>
            <person name="Kim S."/>
        </authorList>
    </citation>
    <scope>NUCLEOTIDE SEQUENCE</scope>
    <source>
        <strain evidence="1">KCTC 12988</strain>
    </source>
</reference>
<proteinExistence type="predicted"/>
<keyword evidence="2" id="KW-1185">Reference proteome</keyword>
<sequence>MATDPMHIYYSKWLPRARRLLAPSGRLTELAHTLSAKDQIPAEDWRTRLRRVLDGHEQPDTDLVFEVERFVCRPLSERPVEQTEEFVLAS</sequence>
<evidence type="ECO:0000313" key="1">
    <source>
        <dbReference type="EMBL" id="GHC42371.1"/>
    </source>
</evidence>